<reference evidence="5 6" key="1">
    <citation type="submission" date="2019-08" db="EMBL/GenBank/DDBJ databases">
        <title>In-depth cultivation of the pig gut microbiome towards novel bacterial diversity and tailored functional studies.</title>
        <authorList>
            <person name="Wylensek D."/>
            <person name="Hitch T.C.A."/>
            <person name="Clavel T."/>
        </authorList>
    </citation>
    <scope>NUCLEOTIDE SEQUENCE [LARGE SCALE GENOMIC DNA]</scope>
    <source>
        <strain evidence="5 6">WCA-693-APC-5D-A</strain>
    </source>
</reference>
<dbReference type="Pfam" id="PF03796">
    <property type="entry name" value="DnaB_C"/>
    <property type="match status" value="1"/>
</dbReference>
<keyword evidence="3" id="KW-0862">Zinc</keyword>
<dbReference type="Pfam" id="PF01807">
    <property type="entry name" value="Zn_ribbon_DnaG"/>
    <property type="match status" value="1"/>
</dbReference>
<dbReference type="EMBL" id="VUNR01000005">
    <property type="protein sequence ID" value="MSU08161.1"/>
    <property type="molecule type" value="Genomic_DNA"/>
</dbReference>
<dbReference type="Gene3D" id="3.90.580.10">
    <property type="entry name" value="Zinc finger, CHC2-type domain"/>
    <property type="match status" value="1"/>
</dbReference>
<dbReference type="GO" id="GO:0005737">
    <property type="term" value="C:cytoplasm"/>
    <property type="evidence" value="ECO:0007669"/>
    <property type="project" value="TreeGrafter"/>
</dbReference>
<comment type="caution">
    <text evidence="5">The sequence shown here is derived from an EMBL/GenBank/DDBJ whole genome shotgun (WGS) entry which is preliminary data.</text>
</comment>
<dbReference type="GO" id="GO:0006269">
    <property type="term" value="P:DNA replication, synthesis of primer"/>
    <property type="evidence" value="ECO:0007669"/>
    <property type="project" value="TreeGrafter"/>
</dbReference>
<dbReference type="GO" id="GO:0003677">
    <property type="term" value="F:DNA binding"/>
    <property type="evidence" value="ECO:0007669"/>
    <property type="project" value="InterPro"/>
</dbReference>
<dbReference type="InterPro" id="IPR036977">
    <property type="entry name" value="DNA_primase_Znf_CHC2"/>
</dbReference>
<dbReference type="GO" id="GO:0008270">
    <property type="term" value="F:zinc ion binding"/>
    <property type="evidence" value="ECO:0007669"/>
    <property type="project" value="UniProtKB-KW"/>
</dbReference>
<evidence type="ECO:0000259" key="4">
    <source>
        <dbReference type="PROSITE" id="PS51199"/>
    </source>
</evidence>
<dbReference type="InterPro" id="IPR007694">
    <property type="entry name" value="DNA_helicase_DnaB-like_C"/>
</dbReference>
<dbReference type="InterPro" id="IPR002694">
    <property type="entry name" value="Znf_CHC2"/>
</dbReference>
<dbReference type="Gene3D" id="3.40.50.300">
    <property type="entry name" value="P-loop containing nucleotide triphosphate hydrolases"/>
    <property type="match status" value="1"/>
</dbReference>
<keyword evidence="6" id="KW-1185">Reference proteome</keyword>
<dbReference type="PANTHER" id="PTHR30313">
    <property type="entry name" value="DNA PRIMASE"/>
    <property type="match status" value="1"/>
</dbReference>
<keyword evidence="2" id="KW-0863">Zinc-finger</keyword>
<name>A0A6I2UG59_9FIRM</name>
<dbReference type="AlphaFoldDB" id="A0A6I2UG59"/>
<dbReference type="GO" id="GO:0003678">
    <property type="term" value="F:DNA helicase activity"/>
    <property type="evidence" value="ECO:0007669"/>
    <property type="project" value="InterPro"/>
</dbReference>
<dbReference type="InterPro" id="IPR050219">
    <property type="entry name" value="DnaG_primase"/>
</dbReference>
<dbReference type="InterPro" id="IPR027417">
    <property type="entry name" value="P-loop_NTPase"/>
</dbReference>
<evidence type="ECO:0000313" key="6">
    <source>
        <dbReference type="Proteomes" id="UP000433181"/>
    </source>
</evidence>
<evidence type="ECO:0000256" key="2">
    <source>
        <dbReference type="ARBA" id="ARBA00022771"/>
    </source>
</evidence>
<keyword evidence="1" id="KW-0479">Metal-binding</keyword>
<dbReference type="SUPFAM" id="SSF52540">
    <property type="entry name" value="P-loop containing nucleoside triphosphate hydrolases"/>
    <property type="match status" value="1"/>
</dbReference>
<dbReference type="Proteomes" id="UP000433181">
    <property type="component" value="Unassembled WGS sequence"/>
</dbReference>
<evidence type="ECO:0000256" key="1">
    <source>
        <dbReference type="ARBA" id="ARBA00022723"/>
    </source>
</evidence>
<dbReference type="PANTHER" id="PTHR30313:SF2">
    <property type="entry name" value="DNA PRIMASE"/>
    <property type="match status" value="1"/>
</dbReference>
<feature type="domain" description="SF4 helicase" evidence="4">
    <location>
        <begin position="392"/>
        <end position="660"/>
    </location>
</feature>
<dbReference type="SUPFAM" id="SSF57783">
    <property type="entry name" value="Zinc beta-ribbon"/>
    <property type="match status" value="1"/>
</dbReference>
<dbReference type="CDD" id="cd03364">
    <property type="entry name" value="TOPRIM_DnaG_primases"/>
    <property type="match status" value="1"/>
</dbReference>
<dbReference type="InterPro" id="IPR034151">
    <property type="entry name" value="TOPRIM_DnaG_bac"/>
</dbReference>
<dbReference type="Pfam" id="PF13155">
    <property type="entry name" value="Toprim_2"/>
    <property type="match status" value="1"/>
</dbReference>
<evidence type="ECO:0000256" key="3">
    <source>
        <dbReference type="ARBA" id="ARBA00022833"/>
    </source>
</evidence>
<dbReference type="SUPFAM" id="SSF56731">
    <property type="entry name" value="DNA primase core"/>
    <property type="match status" value="1"/>
</dbReference>
<sequence length="661" mass="75368">MNVNSLLRKSLVEYIPEAQLHSDGTYRCACPIHNGDNPTSFTIFPQENTFHCFSCGAHGNIINFVMERDSVCFDTAVKTLCDDFGVEIDDPKYKEQLDITQRNARWAVGMQRQLPRIIDYLHKRGLTDESIKTFGLGYSEKLQALSIPMYDTWGRCVAFLYRYFDQMPKYKNSKNIDGLFVKGKFLYGLPQAQRFLRKTKTLMLCEGAMDAISAIQQENCCVAYCGISVGKAHIEQIKEVIKPIGAKVVLCPDNDGKAGKFVLRARDLFMKQAPDTVVKVAVIPDGAKDFNDMLVQGMDIANDCKYESVDLYCVKQIVANEPDRDMQEKQVVAFMCTVRNPLTRADIAEYLADVWERDVALVRELFNIKQDTAEEQIKDIMTVDVGYQRLEHKKVEETFGVGFDNIDNTIQFTRKNVVILGAYSGSGKTTMLAEWILHWCIKCHKKVLFFSLEMPVEDIMKILISKIVQIQQFKVYEYIKERPDTYELIMDALKKYLFIVDKNYLSFDDMGNYIKLLASRDIMVDIVAVDYFQYMQGTDTLEGQENTAKNMKAFAKENNVTLFMLSQLNKGSQKDGSGKFREPVQTDLMGSGAIGNSGDYVVAIWRPAQVPGLSPIDREHVKYDTMFKIIKAREVRSGDIIFNLVYNPDTSRLMEKIGETV</sequence>
<dbReference type="GO" id="GO:0005524">
    <property type="term" value="F:ATP binding"/>
    <property type="evidence" value="ECO:0007669"/>
    <property type="project" value="InterPro"/>
</dbReference>
<evidence type="ECO:0000313" key="5">
    <source>
        <dbReference type="EMBL" id="MSU08161.1"/>
    </source>
</evidence>
<proteinExistence type="predicted"/>
<dbReference type="Gene3D" id="3.40.1360.10">
    <property type="match status" value="1"/>
</dbReference>
<dbReference type="SMART" id="SM00400">
    <property type="entry name" value="ZnF_CHCC"/>
    <property type="match status" value="1"/>
</dbReference>
<organism evidence="5 6">
    <name type="scientific">Anaerovibrio slackiae</name>
    <dbReference type="NCBI Taxonomy" id="2652309"/>
    <lineage>
        <taxon>Bacteria</taxon>
        <taxon>Bacillati</taxon>
        <taxon>Bacillota</taxon>
        <taxon>Negativicutes</taxon>
        <taxon>Selenomonadales</taxon>
        <taxon>Selenomonadaceae</taxon>
        <taxon>Anaerovibrio</taxon>
    </lineage>
</organism>
<dbReference type="RefSeq" id="WP_154406317.1">
    <property type="nucleotide sequence ID" value="NZ_VUNR01000005.1"/>
</dbReference>
<dbReference type="GeneID" id="96778074"/>
<protein>
    <submittedName>
        <fullName evidence="5">DNA primase</fullName>
    </submittedName>
</protein>
<accession>A0A6I2UG59</accession>
<gene>
    <name evidence="5" type="ORF">FYJ84_04030</name>
</gene>
<dbReference type="GO" id="GO:0003899">
    <property type="term" value="F:DNA-directed RNA polymerase activity"/>
    <property type="evidence" value="ECO:0007669"/>
    <property type="project" value="InterPro"/>
</dbReference>
<dbReference type="PROSITE" id="PS51199">
    <property type="entry name" value="SF4_HELICASE"/>
    <property type="match status" value="1"/>
</dbReference>